<accession>A0A1Y1IMI6</accession>
<organism evidence="2 3">
    <name type="scientific">Klebsormidium nitens</name>
    <name type="common">Green alga</name>
    <name type="synonym">Ulothrix nitens</name>
    <dbReference type="NCBI Taxonomy" id="105231"/>
    <lineage>
        <taxon>Eukaryota</taxon>
        <taxon>Viridiplantae</taxon>
        <taxon>Streptophyta</taxon>
        <taxon>Klebsormidiophyceae</taxon>
        <taxon>Klebsormidiales</taxon>
        <taxon>Klebsormidiaceae</taxon>
        <taxon>Klebsormidium</taxon>
    </lineage>
</organism>
<name>A0A1Y1IMI6_KLENI</name>
<evidence type="ECO:0000256" key="1">
    <source>
        <dbReference type="SAM" id="MobiDB-lite"/>
    </source>
</evidence>
<dbReference type="OMA" id="KIHIVAH"/>
<gene>
    <name evidence="2" type="ORF">KFL_005110100</name>
</gene>
<evidence type="ECO:0008006" key="4">
    <source>
        <dbReference type="Google" id="ProtNLM"/>
    </source>
</evidence>
<dbReference type="PANTHER" id="PTHR36513">
    <property type="entry name" value="ABC TRANSMEMBRANE TYPE-1 DOMAIN-CONTAINING PROTEIN"/>
    <property type="match status" value="1"/>
</dbReference>
<dbReference type="InterPro" id="IPR010297">
    <property type="entry name" value="DUF900_hydrolase"/>
</dbReference>
<dbReference type="InterPro" id="IPR029058">
    <property type="entry name" value="AB_hydrolase_fold"/>
</dbReference>
<dbReference type="AlphaFoldDB" id="A0A1Y1IMI6"/>
<protein>
    <recommendedName>
        <fullName evidence="4">Alpha/beta-Hydrolases superfamily protein</fullName>
    </recommendedName>
</protein>
<evidence type="ECO:0000313" key="2">
    <source>
        <dbReference type="EMBL" id="GAQ89328.1"/>
    </source>
</evidence>
<dbReference type="OrthoDB" id="10251508at2759"/>
<evidence type="ECO:0000313" key="3">
    <source>
        <dbReference type="Proteomes" id="UP000054558"/>
    </source>
</evidence>
<sequence length="504" mass="57147">MKALCFSCSGCRRHSYDYKSHEKTERCVFLTCLINRLELIQSHMSCDDWQSFSGELHDRILPTADRSSKLRKADLEHIADGVIEQFRKCAENDKELEGAVKEDSVTTALPKQWREEQELRNQFHRLFRKLGDEEAARALELDGGTGYVKVPLFFCTDRQRSDTRTPADLFSTNRARAMSTGIVKVSLPDYHHIASQGAQLPYLWSHSPRRATGKSSNSPEMTACVVMDYEHHVRPALGFGGGPREAAVFVHGFDTDMSWSAKHMGVYAYKMRGRMPFFLYEWPSFQSLQEYGGDEANAMWTVPHFVTFLKRLMTSYGLEKVHVISHSLGTKVALYALVRLAAWRPPRGAARLGQLLLVAPDFDTGEFYEMQPDVSKQVERVSIYCSKNDRPLNLSRKLHGGHHRLGHFNLEVHVAEGRHVALAENVHVIDATGLDKSMAGHTYAFTHPGVMEDVCEVLRGRTERPELRPEKVDGFRYFRYVGSDRKASQTEDDVAGKALDTSES</sequence>
<dbReference type="Proteomes" id="UP000054558">
    <property type="component" value="Unassembled WGS sequence"/>
</dbReference>
<dbReference type="Pfam" id="PF05990">
    <property type="entry name" value="DUF900"/>
    <property type="match status" value="1"/>
</dbReference>
<dbReference type="PANTHER" id="PTHR36513:SF1">
    <property type="entry name" value="TRANSMEMBRANE PROTEIN"/>
    <property type="match status" value="1"/>
</dbReference>
<feature type="region of interest" description="Disordered" evidence="1">
    <location>
        <begin position="484"/>
        <end position="504"/>
    </location>
</feature>
<keyword evidence="3" id="KW-1185">Reference proteome</keyword>
<dbReference type="Gene3D" id="3.40.50.1820">
    <property type="entry name" value="alpha/beta hydrolase"/>
    <property type="match status" value="1"/>
</dbReference>
<proteinExistence type="predicted"/>
<dbReference type="EMBL" id="DF237460">
    <property type="protein sequence ID" value="GAQ89328.1"/>
    <property type="molecule type" value="Genomic_DNA"/>
</dbReference>
<reference evidence="2 3" key="1">
    <citation type="journal article" date="2014" name="Nat. Commun.">
        <title>Klebsormidium flaccidum genome reveals primary factors for plant terrestrial adaptation.</title>
        <authorList>
            <person name="Hori K."/>
            <person name="Maruyama F."/>
            <person name="Fujisawa T."/>
            <person name="Togashi T."/>
            <person name="Yamamoto N."/>
            <person name="Seo M."/>
            <person name="Sato S."/>
            <person name="Yamada T."/>
            <person name="Mori H."/>
            <person name="Tajima N."/>
            <person name="Moriyama T."/>
            <person name="Ikeuchi M."/>
            <person name="Watanabe M."/>
            <person name="Wada H."/>
            <person name="Kobayashi K."/>
            <person name="Saito M."/>
            <person name="Masuda T."/>
            <person name="Sasaki-Sekimoto Y."/>
            <person name="Mashiguchi K."/>
            <person name="Awai K."/>
            <person name="Shimojima M."/>
            <person name="Masuda S."/>
            <person name="Iwai M."/>
            <person name="Nobusawa T."/>
            <person name="Narise T."/>
            <person name="Kondo S."/>
            <person name="Saito H."/>
            <person name="Sato R."/>
            <person name="Murakawa M."/>
            <person name="Ihara Y."/>
            <person name="Oshima-Yamada Y."/>
            <person name="Ohtaka K."/>
            <person name="Satoh M."/>
            <person name="Sonobe K."/>
            <person name="Ishii M."/>
            <person name="Ohtani R."/>
            <person name="Kanamori-Sato M."/>
            <person name="Honoki R."/>
            <person name="Miyazaki D."/>
            <person name="Mochizuki H."/>
            <person name="Umetsu J."/>
            <person name="Higashi K."/>
            <person name="Shibata D."/>
            <person name="Kamiya Y."/>
            <person name="Sato N."/>
            <person name="Nakamura Y."/>
            <person name="Tabata S."/>
            <person name="Ida S."/>
            <person name="Kurokawa K."/>
            <person name="Ohta H."/>
        </authorList>
    </citation>
    <scope>NUCLEOTIDE SEQUENCE [LARGE SCALE GENOMIC DNA]</scope>
    <source>
        <strain evidence="2 3">NIES-2285</strain>
    </source>
</reference>
<dbReference type="SUPFAM" id="SSF53474">
    <property type="entry name" value="alpha/beta-Hydrolases"/>
    <property type="match status" value="1"/>
</dbReference>